<accession>A0A133XQB7</accession>
<gene>
    <name evidence="1" type="ORF">HMPREF3187_01770</name>
</gene>
<organism evidence="1 2">
    <name type="scientific">Aerococcus christensenii</name>
    <dbReference type="NCBI Taxonomy" id="87541"/>
    <lineage>
        <taxon>Bacteria</taxon>
        <taxon>Bacillati</taxon>
        <taxon>Bacillota</taxon>
        <taxon>Bacilli</taxon>
        <taxon>Lactobacillales</taxon>
        <taxon>Aerococcaceae</taxon>
        <taxon>Aerococcus</taxon>
    </lineage>
</organism>
<name>A0A133XQB7_9LACT</name>
<evidence type="ECO:0000313" key="2">
    <source>
        <dbReference type="Proteomes" id="UP000070422"/>
    </source>
</evidence>
<dbReference type="Proteomes" id="UP000070422">
    <property type="component" value="Unassembled WGS sequence"/>
</dbReference>
<dbReference type="AlphaFoldDB" id="A0A133XQB7"/>
<evidence type="ECO:0000313" key="1">
    <source>
        <dbReference type="EMBL" id="KXB33127.1"/>
    </source>
</evidence>
<sequence>MAYGLSFFLLFLLRFTRIREGNKESVKVVSCCCISCVACYFSKLFHLL</sequence>
<reference evidence="1 2" key="1">
    <citation type="submission" date="2016-01" db="EMBL/GenBank/DDBJ databases">
        <authorList>
            <person name="Oliw E.H."/>
        </authorList>
    </citation>
    <scope>NUCLEOTIDE SEQUENCE [LARGE SCALE GENOMIC DNA]</scope>
    <source>
        <strain evidence="1 2">KA00635</strain>
    </source>
</reference>
<comment type="caution">
    <text evidence="1">The sequence shown here is derived from an EMBL/GenBank/DDBJ whole genome shotgun (WGS) entry which is preliminary data.</text>
</comment>
<protein>
    <submittedName>
        <fullName evidence="1">Uncharacterized protein</fullName>
    </submittedName>
</protein>
<dbReference type="EMBL" id="LSCQ01000103">
    <property type="protein sequence ID" value="KXB33127.1"/>
    <property type="molecule type" value="Genomic_DNA"/>
</dbReference>
<proteinExistence type="predicted"/>